<sequence>MTDPSEDGRVRTIRAAVSADGPELETAGQQKLLLHVWGKLQRTEGALRDEIAQHRKLKKEREEDVAGYKEMLGKIQDLSEQKNAQLNAMMESIRAERDAFEAGNQAIVQLLMERGGVHHHQLLVNSKDRGDTLKLSVERLVNDMESQELTIGQLVKEKKNLTHKKEQLETELQVLKKQLSGLKTASMGSDRKVGRNSINCHIILRSIVLISRHTF</sequence>
<keyword evidence="1" id="KW-0175">Coiled coil</keyword>
<organism evidence="2 3">
    <name type="scientific">Geodia barretti</name>
    <name type="common">Barrett's horny sponge</name>
    <dbReference type="NCBI Taxonomy" id="519541"/>
    <lineage>
        <taxon>Eukaryota</taxon>
        <taxon>Metazoa</taxon>
        <taxon>Porifera</taxon>
        <taxon>Demospongiae</taxon>
        <taxon>Heteroscleromorpha</taxon>
        <taxon>Tetractinellida</taxon>
        <taxon>Astrophorina</taxon>
        <taxon>Geodiidae</taxon>
        <taxon>Geodia</taxon>
    </lineage>
</organism>
<evidence type="ECO:0000313" key="2">
    <source>
        <dbReference type="EMBL" id="CAI8014415.1"/>
    </source>
</evidence>
<accession>A0AA35RMS4</accession>
<reference evidence="2" key="1">
    <citation type="submission" date="2023-03" db="EMBL/GenBank/DDBJ databases">
        <authorList>
            <person name="Steffen K."/>
            <person name="Cardenas P."/>
        </authorList>
    </citation>
    <scope>NUCLEOTIDE SEQUENCE</scope>
</reference>
<evidence type="ECO:0000313" key="3">
    <source>
        <dbReference type="Proteomes" id="UP001174909"/>
    </source>
</evidence>
<protein>
    <submittedName>
        <fullName evidence="2">Uncharacterized protein</fullName>
    </submittedName>
</protein>
<gene>
    <name evidence="2" type="ORF">GBAR_LOCUS9014</name>
</gene>
<dbReference type="Proteomes" id="UP001174909">
    <property type="component" value="Unassembled WGS sequence"/>
</dbReference>
<proteinExistence type="predicted"/>
<name>A0AA35RMS4_GEOBA</name>
<dbReference type="AlphaFoldDB" id="A0AA35RMS4"/>
<feature type="coiled-coil region" evidence="1">
    <location>
        <begin position="137"/>
        <end position="185"/>
    </location>
</feature>
<evidence type="ECO:0000256" key="1">
    <source>
        <dbReference type="SAM" id="Coils"/>
    </source>
</evidence>
<keyword evidence="3" id="KW-1185">Reference proteome</keyword>
<comment type="caution">
    <text evidence="2">The sequence shown here is derived from an EMBL/GenBank/DDBJ whole genome shotgun (WGS) entry which is preliminary data.</text>
</comment>
<dbReference type="EMBL" id="CASHTH010001361">
    <property type="protein sequence ID" value="CAI8014415.1"/>
    <property type="molecule type" value="Genomic_DNA"/>
</dbReference>